<reference evidence="6 7" key="1">
    <citation type="journal article" date="2018" name="Mol. Biol. Evol.">
        <title>Broad Genomic Sampling Reveals a Smut Pathogenic Ancestry of the Fungal Clade Ustilaginomycotina.</title>
        <authorList>
            <person name="Kijpornyongpan T."/>
            <person name="Mondo S.J."/>
            <person name="Barry K."/>
            <person name="Sandor L."/>
            <person name="Lee J."/>
            <person name="Lipzen A."/>
            <person name="Pangilinan J."/>
            <person name="LaButti K."/>
            <person name="Hainaut M."/>
            <person name="Henrissat B."/>
            <person name="Grigoriev I.V."/>
            <person name="Spatafora J.W."/>
            <person name="Aime M.C."/>
        </authorList>
    </citation>
    <scope>NUCLEOTIDE SEQUENCE [LARGE SCALE GENOMIC DNA]</scope>
    <source>
        <strain evidence="6 7">MCA 4718</strain>
    </source>
</reference>
<dbReference type="EMBL" id="KZ819322">
    <property type="protein sequence ID" value="PWN22894.1"/>
    <property type="molecule type" value="Genomic_DNA"/>
</dbReference>
<dbReference type="AlphaFoldDB" id="A0A316UDH2"/>
<protein>
    <recommendedName>
        <fullName evidence="5">Proteasome subunit beta</fullName>
    </recommendedName>
</protein>
<sequence>MSIMEYNGGSVVAMKGKNCVAIATDTRLGSQALTVACNFDKVFPVTEKTYIGLAGLGSDVATLKSKFRYRMKIYEMKEERTMEPETFAHLVSSTLYERRFGPYFVEPVIAGISSSGDPFIAGADLIGCLNFAKDVVVAGTASDKLYGMAEGLWEPDMDEDQLFECISQSLLGALERDALSGWGAIVRVITPTKVIERTLKARMD</sequence>
<dbReference type="CDD" id="cd03759">
    <property type="entry name" value="proteasome_beta_type_3"/>
    <property type="match status" value="1"/>
</dbReference>
<dbReference type="InterPro" id="IPR029055">
    <property type="entry name" value="Ntn_hydrolases_N"/>
</dbReference>
<dbReference type="RefSeq" id="XP_025350054.1">
    <property type="nucleotide sequence ID" value="XM_025490806.1"/>
</dbReference>
<dbReference type="InterPro" id="IPR001353">
    <property type="entry name" value="Proteasome_sua/b"/>
</dbReference>
<comment type="similarity">
    <text evidence="5">Belongs to the peptidase T1B family.</text>
</comment>
<keyword evidence="2 5" id="KW-0647">Proteasome</keyword>
<evidence type="ECO:0000256" key="5">
    <source>
        <dbReference type="RuleBase" id="RU004203"/>
    </source>
</evidence>
<dbReference type="FunFam" id="3.60.20.10:FF:000003">
    <property type="entry name" value="Proteasome subunit beta type-3"/>
    <property type="match status" value="1"/>
</dbReference>
<name>A0A316UDH2_9BASI</name>
<dbReference type="STRING" id="1684307.A0A316UDH2"/>
<organism evidence="6 7">
    <name type="scientific">Pseudomicrostroma glucosiphilum</name>
    <dbReference type="NCBI Taxonomy" id="1684307"/>
    <lineage>
        <taxon>Eukaryota</taxon>
        <taxon>Fungi</taxon>
        <taxon>Dikarya</taxon>
        <taxon>Basidiomycota</taxon>
        <taxon>Ustilaginomycotina</taxon>
        <taxon>Exobasidiomycetes</taxon>
        <taxon>Microstromatales</taxon>
        <taxon>Microstromatales incertae sedis</taxon>
        <taxon>Pseudomicrostroma</taxon>
    </lineage>
</organism>
<evidence type="ECO:0000256" key="3">
    <source>
        <dbReference type="ARBA" id="ARBA00023242"/>
    </source>
</evidence>
<dbReference type="Proteomes" id="UP000245942">
    <property type="component" value="Unassembled WGS sequence"/>
</dbReference>
<dbReference type="GO" id="GO:0005737">
    <property type="term" value="C:cytoplasm"/>
    <property type="evidence" value="ECO:0007669"/>
    <property type="project" value="UniProtKB-SubCell"/>
</dbReference>
<keyword evidence="3 5" id="KW-0539">Nucleus</keyword>
<dbReference type="GeneID" id="37012540"/>
<dbReference type="PANTHER" id="PTHR32194:SF10">
    <property type="entry name" value="PROTEASOME SUBUNIT BETA TYPE-3"/>
    <property type="match status" value="1"/>
</dbReference>
<accession>A0A316UDH2</accession>
<evidence type="ECO:0000256" key="1">
    <source>
        <dbReference type="ARBA" id="ARBA00022490"/>
    </source>
</evidence>
<dbReference type="PROSITE" id="PS51476">
    <property type="entry name" value="PROTEASOME_BETA_2"/>
    <property type="match status" value="1"/>
</dbReference>
<dbReference type="GO" id="GO:0043161">
    <property type="term" value="P:proteasome-mediated ubiquitin-dependent protein catabolic process"/>
    <property type="evidence" value="ECO:0007669"/>
    <property type="project" value="InterPro"/>
</dbReference>
<comment type="subunit">
    <text evidence="5">Component of the proteasome complex.</text>
</comment>
<dbReference type="Pfam" id="PF00227">
    <property type="entry name" value="Proteasome"/>
    <property type="match status" value="1"/>
</dbReference>
<keyword evidence="1 5" id="KW-0963">Cytoplasm</keyword>
<dbReference type="InterPro" id="IPR016050">
    <property type="entry name" value="Proteasome_bsu_CS"/>
</dbReference>
<dbReference type="SUPFAM" id="SSF56235">
    <property type="entry name" value="N-terminal nucleophile aminohydrolases (Ntn hydrolases)"/>
    <property type="match status" value="1"/>
</dbReference>
<dbReference type="PANTHER" id="PTHR32194">
    <property type="entry name" value="METALLOPROTEASE TLDD"/>
    <property type="match status" value="1"/>
</dbReference>
<dbReference type="OrthoDB" id="204949at2759"/>
<dbReference type="InterPro" id="IPR033811">
    <property type="entry name" value="Proteasome_beta_3"/>
</dbReference>
<dbReference type="InterPro" id="IPR023333">
    <property type="entry name" value="Proteasome_suB-type"/>
</dbReference>
<keyword evidence="7" id="KW-1185">Reference proteome</keyword>
<comment type="function">
    <text evidence="5">Component of the proteasome, a multicatalytic proteinase complex which is characterized by its ability to cleave peptides with Arg, Phe, Tyr, Leu, and Glu adjacent to the leaving group at neutral or slightly basic pH. The proteasome has an ATP-dependent proteolytic activity.</text>
</comment>
<dbReference type="Gene3D" id="3.60.20.10">
    <property type="entry name" value="Glutamine Phosphoribosylpyrophosphate, subunit 1, domain 1"/>
    <property type="match status" value="1"/>
</dbReference>
<dbReference type="PROSITE" id="PS00854">
    <property type="entry name" value="PROTEASOME_BETA_1"/>
    <property type="match status" value="1"/>
</dbReference>
<evidence type="ECO:0000256" key="4">
    <source>
        <dbReference type="ARBA" id="ARBA00026071"/>
    </source>
</evidence>
<comment type="subcellular location">
    <subcellularLocation>
        <location evidence="5">Cytoplasm</location>
    </subcellularLocation>
    <subcellularLocation>
        <location evidence="5">Nucleus</location>
    </subcellularLocation>
</comment>
<evidence type="ECO:0000256" key="2">
    <source>
        <dbReference type="ARBA" id="ARBA00022942"/>
    </source>
</evidence>
<gene>
    <name evidence="6" type="ORF">BCV69DRAFT_266366</name>
</gene>
<proteinExistence type="inferred from homology"/>
<evidence type="ECO:0000313" key="7">
    <source>
        <dbReference type="Proteomes" id="UP000245942"/>
    </source>
</evidence>
<dbReference type="GO" id="GO:0019774">
    <property type="term" value="C:proteasome core complex, beta-subunit complex"/>
    <property type="evidence" value="ECO:0007669"/>
    <property type="project" value="InterPro"/>
</dbReference>
<dbReference type="GO" id="GO:0005634">
    <property type="term" value="C:nucleus"/>
    <property type="evidence" value="ECO:0007669"/>
    <property type="project" value="UniProtKB-SubCell"/>
</dbReference>
<comment type="subunit">
    <text evidence="4">The 26S proteasome consists of a 20S proteasome core and two 19S regulatory subunits. The 20S proteasome core is composed of 28 subunits that are arranged in four stacked rings, resulting in a barrel-shaped structure. The two end rings are each formed by seven alpha subunits, and the two central rings are each formed by seven beta subunits. The catalytic chamber with the active sites is on the inside of the barrel.</text>
</comment>
<evidence type="ECO:0000313" key="6">
    <source>
        <dbReference type="EMBL" id="PWN22894.1"/>
    </source>
</evidence>